<dbReference type="Proteomes" id="UP000190648">
    <property type="component" value="Unassembled WGS sequence"/>
</dbReference>
<organism evidence="1 2">
    <name type="scientific">Patagioenas fasciata monilis</name>
    <dbReference type="NCBI Taxonomy" id="372326"/>
    <lineage>
        <taxon>Eukaryota</taxon>
        <taxon>Metazoa</taxon>
        <taxon>Chordata</taxon>
        <taxon>Craniata</taxon>
        <taxon>Vertebrata</taxon>
        <taxon>Euteleostomi</taxon>
        <taxon>Archelosauria</taxon>
        <taxon>Archosauria</taxon>
        <taxon>Dinosauria</taxon>
        <taxon>Saurischia</taxon>
        <taxon>Theropoda</taxon>
        <taxon>Coelurosauria</taxon>
        <taxon>Aves</taxon>
        <taxon>Neognathae</taxon>
        <taxon>Neoaves</taxon>
        <taxon>Columbimorphae</taxon>
        <taxon>Columbiformes</taxon>
        <taxon>Columbidae</taxon>
        <taxon>Patagioenas</taxon>
    </lineage>
</organism>
<evidence type="ECO:0000313" key="1">
    <source>
        <dbReference type="EMBL" id="OPJ71831.1"/>
    </source>
</evidence>
<evidence type="ECO:0000313" key="2">
    <source>
        <dbReference type="Proteomes" id="UP000190648"/>
    </source>
</evidence>
<reference evidence="1 2" key="1">
    <citation type="submission" date="2016-02" db="EMBL/GenBank/DDBJ databases">
        <title>Band-tailed pigeon sequencing and assembly.</title>
        <authorList>
            <person name="Soares A.E."/>
            <person name="Novak B.J."/>
            <person name="Rice E.S."/>
            <person name="O'Connell B."/>
            <person name="Chang D."/>
            <person name="Weber S."/>
            <person name="Shapiro B."/>
        </authorList>
    </citation>
    <scope>NUCLEOTIDE SEQUENCE [LARGE SCALE GENOMIC DNA]</scope>
    <source>
        <strain evidence="1">BTP2013</strain>
        <tissue evidence="1">Blood</tissue>
    </source>
</reference>
<dbReference type="AlphaFoldDB" id="A0A1V4JI16"/>
<sequence>MPESKTKGWTQHCWVPCAVFSAEAVREPGWSASLKELLPSCRDYIAGQGSPAAACRAAPVRMMDHLPVPDPSPSLLQ</sequence>
<comment type="caution">
    <text evidence="1">The sequence shown here is derived from an EMBL/GenBank/DDBJ whole genome shotgun (WGS) entry which is preliminary data.</text>
</comment>
<proteinExistence type="predicted"/>
<keyword evidence="2" id="KW-1185">Reference proteome</keyword>
<protein>
    <submittedName>
        <fullName evidence="1">Uncharacterized protein</fullName>
    </submittedName>
</protein>
<name>A0A1V4JI16_PATFA</name>
<gene>
    <name evidence="1" type="ORF">AV530_020099</name>
</gene>
<accession>A0A1V4JI16</accession>
<dbReference type="EMBL" id="LSYS01007350">
    <property type="protein sequence ID" value="OPJ71831.1"/>
    <property type="molecule type" value="Genomic_DNA"/>
</dbReference>